<dbReference type="Pfam" id="PF07859">
    <property type="entry name" value="Abhydrolase_3"/>
    <property type="match status" value="1"/>
</dbReference>
<dbReference type="InterPro" id="IPR013094">
    <property type="entry name" value="AB_hydrolase_3"/>
</dbReference>
<organism evidence="4 5">
    <name type="scientific">Dactylosporangium darangshiense</name>
    <dbReference type="NCBI Taxonomy" id="579108"/>
    <lineage>
        <taxon>Bacteria</taxon>
        <taxon>Bacillati</taxon>
        <taxon>Actinomycetota</taxon>
        <taxon>Actinomycetes</taxon>
        <taxon>Micromonosporales</taxon>
        <taxon>Micromonosporaceae</taxon>
        <taxon>Dactylosporangium</taxon>
    </lineage>
</organism>
<feature type="region of interest" description="Disordered" evidence="2">
    <location>
        <begin position="134"/>
        <end position="163"/>
    </location>
</feature>
<dbReference type="InterPro" id="IPR029058">
    <property type="entry name" value="AB_hydrolase_fold"/>
</dbReference>
<protein>
    <recommendedName>
        <fullName evidence="3">Alpha/beta hydrolase fold-3 domain-containing protein</fullName>
    </recommendedName>
</protein>
<dbReference type="Proteomes" id="UP001500620">
    <property type="component" value="Unassembled WGS sequence"/>
</dbReference>
<evidence type="ECO:0000259" key="3">
    <source>
        <dbReference type="Pfam" id="PF07859"/>
    </source>
</evidence>
<reference evidence="5" key="1">
    <citation type="journal article" date="2019" name="Int. J. Syst. Evol. Microbiol.">
        <title>The Global Catalogue of Microorganisms (GCM) 10K type strain sequencing project: providing services to taxonomists for standard genome sequencing and annotation.</title>
        <authorList>
            <consortium name="The Broad Institute Genomics Platform"/>
            <consortium name="The Broad Institute Genome Sequencing Center for Infectious Disease"/>
            <person name="Wu L."/>
            <person name="Ma J."/>
        </authorList>
    </citation>
    <scope>NUCLEOTIDE SEQUENCE [LARGE SCALE GENOMIC DNA]</scope>
    <source>
        <strain evidence="5">JCM 17441</strain>
    </source>
</reference>
<dbReference type="Gene3D" id="3.40.50.1820">
    <property type="entry name" value="alpha/beta hydrolase"/>
    <property type="match status" value="1"/>
</dbReference>
<comment type="caution">
    <text evidence="4">The sequence shown here is derived from an EMBL/GenBank/DDBJ whole genome shotgun (WGS) entry which is preliminary data.</text>
</comment>
<keyword evidence="5" id="KW-1185">Reference proteome</keyword>
<keyword evidence="1" id="KW-0378">Hydrolase</keyword>
<name>A0ABP8DV22_9ACTN</name>
<feature type="compositionally biased region" description="Polar residues" evidence="2">
    <location>
        <begin position="140"/>
        <end position="149"/>
    </location>
</feature>
<evidence type="ECO:0000313" key="4">
    <source>
        <dbReference type="EMBL" id="GAA4263845.1"/>
    </source>
</evidence>
<dbReference type="InterPro" id="IPR050300">
    <property type="entry name" value="GDXG_lipolytic_enzyme"/>
</dbReference>
<dbReference type="EMBL" id="BAABAT010000082">
    <property type="protein sequence ID" value="GAA4263845.1"/>
    <property type="molecule type" value="Genomic_DNA"/>
</dbReference>
<evidence type="ECO:0000256" key="2">
    <source>
        <dbReference type="SAM" id="MobiDB-lite"/>
    </source>
</evidence>
<dbReference type="PANTHER" id="PTHR48081">
    <property type="entry name" value="AB HYDROLASE SUPERFAMILY PROTEIN C4A8.06C"/>
    <property type="match status" value="1"/>
</dbReference>
<feature type="domain" description="Alpha/beta hydrolase fold-3" evidence="3">
    <location>
        <begin position="28"/>
        <end position="149"/>
    </location>
</feature>
<dbReference type="SUPFAM" id="SSF53474">
    <property type="entry name" value="alpha/beta-Hydrolases"/>
    <property type="match status" value="1"/>
</dbReference>
<evidence type="ECO:0000313" key="5">
    <source>
        <dbReference type="Proteomes" id="UP001500620"/>
    </source>
</evidence>
<accession>A0ABP8DV22</accession>
<dbReference type="PANTHER" id="PTHR48081:SF8">
    <property type="entry name" value="ALPHA_BETA HYDROLASE FOLD-3 DOMAIN-CONTAINING PROTEIN-RELATED"/>
    <property type="match status" value="1"/>
</dbReference>
<proteinExistence type="predicted"/>
<sequence>MGAVGQQVKDEFAAAFDDVFAAGVTEGAEHPFPAAIQVCWAGTEWVVDNAEAAGADPDLIAVGSDSAGGNLAAALTLMAREAGGPRLAGQLLVYPNTDQIDATAPDESMVTRDDPYLFNRHSVAWYRSHYLPDPDDADNPTASPLQAQESGRAAPGAGHHRRM</sequence>
<gene>
    <name evidence="4" type="ORF">GCM10022255_112080</name>
</gene>
<evidence type="ECO:0000256" key="1">
    <source>
        <dbReference type="ARBA" id="ARBA00022801"/>
    </source>
</evidence>